<accession>A0A1G1XYD1</accession>
<organism evidence="2 3">
    <name type="scientific">Candidatus Buchananbacteria bacterium RIFCSPHIGHO2_01_FULL_39_14</name>
    <dbReference type="NCBI Taxonomy" id="1797532"/>
    <lineage>
        <taxon>Bacteria</taxon>
        <taxon>Candidatus Buchananiibacteriota</taxon>
    </lineage>
</organism>
<protein>
    <recommendedName>
        <fullName evidence="4">DUF5673 domain-containing protein</fullName>
    </recommendedName>
</protein>
<proteinExistence type="predicted"/>
<keyword evidence="1" id="KW-1133">Transmembrane helix</keyword>
<comment type="caution">
    <text evidence="2">The sequence shown here is derived from an EMBL/GenBank/DDBJ whole genome shotgun (WGS) entry which is preliminary data.</text>
</comment>
<dbReference type="Proteomes" id="UP000178930">
    <property type="component" value="Unassembled WGS sequence"/>
</dbReference>
<gene>
    <name evidence="2" type="ORF">A2729_03420</name>
</gene>
<keyword evidence="1" id="KW-0812">Transmembrane</keyword>
<dbReference type="AlphaFoldDB" id="A0A1G1XYD1"/>
<evidence type="ECO:0000313" key="2">
    <source>
        <dbReference type="EMBL" id="OGY45079.1"/>
    </source>
</evidence>
<name>A0A1G1XYD1_9BACT</name>
<evidence type="ECO:0000313" key="3">
    <source>
        <dbReference type="Proteomes" id="UP000178930"/>
    </source>
</evidence>
<dbReference type="EMBL" id="MHIB01000006">
    <property type="protein sequence ID" value="OGY45079.1"/>
    <property type="molecule type" value="Genomic_DNA"/>
</dbReference>
<sequence length="166" mass="19615">MANENKNQAPDRGQVLFSWSFSEFPRYERNQSWYVWLAVAVIFLLIYSFFAANFLFGLITLITALIILLFHQTNGKVEFQITEDGILVNQRFYEYKTLKNFYIIYEPPEVKTLYFEPKSIFSPRVPIDLGSQDPVKIREILKQYLAEDLERENEPLSDQTSRLLKL</sequence>
<dbReference type="STRING" id="1797532.A2729_03420"/>
<feature type="transmembrane region" description="Helical" evidence="1">
    <location>
        <begin position="33"/>
        <end position="66"/>
    </location>
</feature>
<evidence type="ECO:0000256" key="1">
    <source>
        <dbReference type="SAM" id="Phobius"/>
    </source>
</evidence>
<keyword evidence="1" id="KW-0472">Membrane</keyword>
<evidence type="ECO:0008006" key="4">
    <source>
        <dbReference type="Google" id="ProtNLM"/>
    </source>
</evidence>
<reference evidence="2 3" key="1">
    <citation type="journal article" date="2016" name="Nat. Commun.">
        <title>Thousands of microbial genomes shed light on interconnected biogeochemical processes in an aquifer system.</title>
        <authorList>
            <person name="Anantharaman K."/>
            <person name="Brown C.T."/>
            <person name="Hug L.A."/>
            <person name="Sharon I."/>
            <person name="Castelle C.J."/>
            <person name="Probst A.J."/>
            <person name="Thomas B.C."/>
            <person name="Singh A."/>
            <person name="Wilkins M.J."/>
            <person name="Karaoz U."/>
            <person name="Brodie E.L."/>
            <person name="Williams K.H."/>
            <person name="Hubbard S.S."/>
            <person name="Banfield J.F."/>
        </authorList>
    </citation>
    <scope>NUCLEOTIDE SEQUENCE [LARGE SCALE GENOMIC DNA]</scope>
</reference>